<dbReference type="UniPathway" id="UPA00053">
    <property type="reaction ID" value="UER00088"/>
</dbReference>
<keyword evidence="8 14" id="KW-0808">Transferase</keyword>
<comment type="pathway">
    <text evidence="2 14">Metabolic intermediate biosynthesis; chorismate biosynthesis; chorismate from D-erythrose 4-phosphate and phosphoenolpyruvate: step 5/7.</text>
</comment>
<keyword evidence="17" id="KW-1185">Reference proteome</keyword>
<sequence length="473" mass="50078">MGTVADSLRAGPITSFVVSLGNEFEGSFAHLVLFEDEHPAVDRLEVRIHDDTLCLVAGSNAGEDGGLLAWFEDDPSDTRRFEDVGLGDAVVDVHEHTFSFACGRHEDVDLFAGHRPNRSFLAMRDTVIERLPAVDILDDDTLLGQLDADGVRRDVFPNAHSWAGHRGRKSAPLSTDEPAHVNILPGTNAYMEGTAVAPAAGTVLNALATGTGSAFAIDAELRAEVRLEPDAPVSGTIAGEPDADTELIERCVELVTERFGNGEGGTVRTESNIPLAAGLKSSSAAANATVLATLSALDATSEVSRADAARIGVQAARDAGVTATGAFDDASASMLGGVTVTNNHEDELLARDTVEWDVLVWTPLERAYSADADIERCQQVAPMAELVADLALDGHYERAMTVNGLAFSAALGFSPEPLIEAMPHVAGVSLSGTGPSVTAVGNRDDLERVERLWEQREGTTWLTTTQTDGTRTR</sequence>
<dbReference type="GO" id="GO:0009073">
    <property type="term" value="P:aromatic amino acid family biosynthetic process"/>
    <property type="evidence" value="ECO:0007669"/>
    <property type="project" value="UniProtKB-KW"/>
</dbReference>
<dbReference type="HOGENOM" id="CLU_576989_0_0_2"/>
<evidence type="ECO:0000256" key="4">
    <source>
        <dbReference type="ARBA" id="ARBA00012154"/>
    </source>
</evidence>
<dbReference type="GO" id="GO:0008652">
    <property type="term" value="P:amino acid biosynthetic process"/>
    <property type="evidence" value="ECO:0007669"/>
    <property type="project" value="UniProtKB-KW"/>
</dbReference>
<keyword evidence="11 14" id="KW-0067">ATP-binding</keyword>
<dbReference type="InterPro" id="IPR010189">
    <property type="entry name" value="SK_arc"/>
</dbReference>
<dbReference type="KEGG" id="hti:HTIA_0226"/>
<dbReference type="InterPro" id="IPR020568">
    <property type="entry name" value="Ribosomal_Su5_D2-typ_SF"/>
</dbReference>
<dbReference type="GO" id="GO:0005524">
    <property type="term" value="F:ATP binding"/>
    <property type="evidence" value="ECO:0007669"/>
    <property type="project" value="UniProtKB-UniRule"/>
</dbReference>
<evidence type="ECO:0000256" key="8">
    <source>
        <dbReference type="ARBA" id="ARBA00022679"/>
    </source>
</evidence>
<keyword evidence="9 14" id="KW-0547">Nucleotide-binding</keyword>
<evidence type="ECO:0000256" key="13">
    <source>
        <dbReference type="ARBA" id="ARBA00048567"/>
    </source>
</evidence>
<dbReference type="NCBIfam" id="TIGR01920">
    <property type="entry name" value="Shik_kin_archae"/>
    <property type="match status" value="1"/>
</dbReference>
<reference evidence="16 17" key="1">
    <citation type="journal article" date="2014" name="Environ. Microbiol.">
        <title>Halorhabdus tiamatea: proteogenomics and glycosidase activity measurements identify the first cultivated euryarchaeon from a deep-sea anoxic brine lake as potential polysaccharide degrader.</title>
        <authorList>
            <person name="Werner J."/>
            <person name="Ferrer M."/>
            <person name="Michel G."/>
            <person name="Mann A.J."/>
            <person name="Huang S."/>
            <person name="Juarez S."/>
            <person name="Ciordia S."/>
            <person name="Albar J.P."/>
            <person name="Alcaide M."/>
            <person name="La Cono V."/>
            <person name="Yakimov M.M."/>
            <person name="Antunes A."/>
            <person name="Taborda M."/>
            <person name="Da Costa M.S."/>
            <person name="Amann R.I."/>
            <person name="Gloeckner F.O."/>
            <person name="Golyshina O.V."/>
            <person name="Golyshin P.N."/>
            <person name="Teeling H."/>
        </authorList>
    </citation>
    <scope>NUCLEOTIDE SEQUENCE [LARGE SCALE GENOMIC DNA]</scope>
    <source>
        <strain evidence="17">SARL4B</strain>
    </source>
</reference>
<dbReference type="PANTHER" id="PTHR20861:SF3">
    <property type="entry name" value="SHIKIMATE KINASE"/>
    <property type="match status" value="1"/>
</dbReference>
<dbReference type="EC" id="2.7.1.71" evidence="4 14"/>
<dbReference type="InterPro" id="IPR014721">
    <property type="entry name" value="Ribsml_uS5_D2-typ_fold_subgr"/>
</dbReference>
<evidence type="ECO:0000256" key="10">
    <source>
        <dbReference type="ARBA" id="ARBA00022777"/>
    </source>
</evidence>
<evidence type="ECO:0000256" key="12">
    <source>
        <dbReference type="ARBA" id="ARBA00023141"/>
    </source>
</evidence>
<keyword evidence="6 14" id="KW-0963">Cytoplasm</keyword>
<evidence type="ECO:0000256" key="5">
    <source>
        <dbReference type="ARBA" id="ARBA00013853"/>
    </source>
</evidence>
<dbReference type="GO" id="GO:0009423">
    <property type="term" value="P:chorismate biosynthetic process"/>
    <property type="evidence" value="ECO:0007669"/>
    <property type="project" value="UniProtKB-UniRule"/>
</dbReference>
<evidence type="ECO:0000256" key="7">
    <source>
        <dbReference type="ARBA" id="ARBA00022605"/>
    </source>
</evidence>
<evidence type="ECO:0000313" key="17">
    <source>
        <dbReference type="Proteomes" id="UP000015381"/>
    </source>
</evidence>
<keyword evidence="12 14" id="KW-0057">Aromatic amino acid biosynthesis</keyword>
<dbReference type="GO" id="GO:0005737">
    <property type="term" value="C:cytoplasm"/>
    <property type="evidence" value="ECO:0007669"/>
    <property type="project" value="UniProtKB-SubCell"/>
</dbReference>
<dbReference type="Gene3D" id="3.30.230.10">
    <property type="match status" value="1"/>
</dbReference>
<evidence type="ECO:0000256" key="3">
    <source>
        <dbReference type="ARBA" id="ARBA00010202"/>
    </source>
</evidence>
<dbReference type="PATRIC" id="fig|1033806.12.peg.222"/>
<comment type="similarity">
    <text evidence="3 14">Belongs to the GHMP kinase family. Archaeal shikimate kinase subfamily.</text>
</comment>
<evidence type="ECO:0000259" key="15">
    <source>
        <dbReference type="Pfam" id="PF00288"/>
    </source>
</evidence>
<keyword evidence="7 14" id="KW-0028">Amino-acid biosynthesis</keyword>
<dbReference type="GO" id="GO:0004765">
    <property type="term" value="F:shikimate kinase activity"/>
    <property type="evidence" value="ECO:0007669"/>
    <property type="project" value="UniProtKB-UniRule"/>
</dbReference>
<evidence type="ECO:0000313" key="16">
    <source>
        <dbReference type="EMBL" id="CCQ32377.1"/>
    </source>
</evidence>
<comment type="subcellular location">
    <subcellularLocation>
        <location evidence="1 14">Cytoplasm</location>
    </subcellularLocation>
</comment>
<dbReference type="InterPro" id="IPR006204">
    <property type="entry name" value="GHMP_kinase_N_dom"/>
</dbReference>
<comment type="catalytic activity">
    <reaction evidence="13 14">
        <text>shikimate + ATP = 3-phosphoshikimate + ADP + H(+)</text>
        <dbReference type="Rhea" id="RHEA:13121"/>
        <dbReference type="ChEBI" id="CHEBI:15378"/>
        <dbReference type="ChEBI" id="CHEBI:30616"/>
        <dbReference type="ChEBI" id="CHEBI:36208"/>
        <dbReference type="ChEBI" id="CHEBI:145989"/>
        <dbReference type="ChEBI" id="CHEBI:456216"/>
        <dbReference type="EC" id="2.7.1.71"/>
    </reaction>
</comment>
<keyword evidence="10 14" id="KW-0418">Kinase</keyword>
<protein>
    <recommendedName>
        <fullName evidence="5 14">Shikimate kinase</fullName>
        <shortName evidence="14">SK</shortName>
        <ecNumber evidence="4 14">2.7.1.71</ecNumber>
    </recommendedName>
</protein>
<dbReference type="SUPFAM" id="SSF54211">
    <property type="entry name" value="Ribosomal protein S5 domain 2-like"/>
    <property type="match status" value="1"/>
</dbReference>
<dbReference type="Pfam" id="PF00288">
    <property type="entry name" value="GHMP_kinases_N"/>
    <property type="match status" value="1"/>
</dbReference>
<evidence type="ECO:0000256" key="9">
    <source>
        <dbReference type="ARBA" id="ARBA00022741"/>
    </source>
</evidence>
<evidence type="ECO:0000256" key="14">
    <source>
        <dbReference type="HAMAP-Rule" id="MF_00370"/>
    </source>
</evidence>
<gene>
    <name evidence="14" type="primary">aroK</name>
    <name evidence="16" type="ORF">HTIA_0226</name>
</gene>
<organism evidence="16 17">
    <name type="scientific">Halorhabdus tiamatea SARL4B</name>
    <dbReference type="NCBI Taxonomy" id="1033806"/>
    <lineage>
        <taxon>Archaea</taxon>
        <taxon>Methanobacteriati</taxon>
        <taxon>Methanobacteriota</taxon>
        <taxon>Stenosarchaea group</taxon>
        <taxon>Halobacteria</taxon>
        <taxon>Halobacteriales</taxon>
        <taxon>Haloarculaceae</taxon>
        <taxon>Halorhabdus</taxon>
    </lineage>
</organism>
<dbReference type="Proteomes" id="UP000015381">
    <property type="component" value="Chromosome I"/>
</dbReference>
<dbReference type="HAMAP" id="MF_00370">
    <property type="entry name" value="Shik_kinase_arch"/>
    <property type="match status" value="1"/>
</dbReference>
<proteinExistence type="inferred from homology"/>
<feature type="domain" description="GHMP kinase N-terminal" evidence="15">
    <location>
        <begin position="247"/>
        <end position="337"/>
    </location>
</feature>
<dbReference type="AlphaFoldDB" id="S6CSS9"/>
<name>S6CSS9_9EURY</name>
<evidence type="ECO:0000256" key="1">
    <source>
        <dbReference type="ARBA" id="ARBA00004496"/>
    </source>
</evidence>
<dbReference type="PANTHER" id="PTHR20861">
    <property type="entry name" value="HOMOSERINE/4-DIPHOSPHOCYTIDYL-2-C-METHYL-D-ERYTHRITOL KINASE"/>
    <property type="match status" value="1"/>
</dbReference>
<evidence type="ECO:0000256" key="2">
    <source>
        <dbReference type="ARBA" id="ARBA00004842"/>
    </source>
</evidence>
<feature type="binding site" evidence="14">
    <location>
        <begin position="274"/>
        <end position="284"/>
    </location>
    <ligand>
        <name>ATP</name>
        <dbReference type="ChEBI" id="CHEBI:30616"/>
    </ligand>
</feature>
<accession>S6CSS9</accession>
<evidence type="ECO:0000256" key="6">
    <source>
        <dbReference type="ARBA" id="ARBA00022490"/>
    </source>
</evidence>
<dbReference type="EMBL" id="HF571520">
    <property type="protein sequence ID" value="CCQ32377.1"/>
    <property type="molecule type" value="Genomic_DNA"/>
</dbReference>
<evidence type="ECO:0000256" key="11">
    <source>
        <dbReference type="ARBA" id="ARBA00022840"/>
    </source>
</evidence>